<keyword evidence="12 16" id="KW-0472">Membrane</keyword>
<name>A0A8J2RFK9_9CRUS</name>
<keyword evidence="6" id="KW-0479">Metal-binding</keyword>
<evidence type="ECO:0000256" key="5">
    <source>
        <dbReference type="ARBA" id="ARBA00022692"/>
    </source>
</evidence>
<feature type="transmembrane region" description="Helical" evidence="16">
    <location>
        <begin position="98"/>
        <end position="120"/>
    </location>
</feature>
<dbReference type="CDD" id="cd00519">
    <property type="entry name" value="Lipase_3"/>
    <property type="match status" value="1"/>
</dbReference>
<dbReference type="GO" id="GO:0005737">
    <property type="term" value="C:cytoplasm"/>
    <property type="evidence" value="ECO:0007669"/>
    <property type="project" value="TreeGrafter"/>
</dbReference>
<comment type="caution">
    <text evidence="18">The sequence shown here is derived from an EMBL/GenBank/DDBJ whole genome shotgun (WGS) entry which is preliminary data.</text>
</comment>
<dbReference type="GO" id="GO:0046872">
    <property type="term" value="F:metal ion binding"/>
    <property type="evidence" value="ECO:0007669"/>
    <property type="project" value="UniProtKB-KW"/>
</dbReference>
<evidence type="ECO:0000256" key="2">
    <source>
        <dbReference type="ARBA" id="ARBA00004651"/>
    </source>
</evidence>
<proteinExistence type="predicted"/>
<protein>
    <recommendedName>
        <fullName evidence="14">sn-1-specific diacylglycerol lipase</fullName>
        <ecNumber evidence="14">3.1.1.116</ecNumber>
    </recommendedName>
</protein>
<feature type="transmembrane region" description="Helical" evidence="16">
    <location>
        <begin position="18"/>
        <end position="43"/>
    </location>
</feature>
<dbReference type="PANTHER" id="PTHR45792">
    <property type="entry name" value="DIACYLGLYCEROL LIPASE HOMOLOG-RELATED"/>
    <property type="match status" value="1"/>
</dbReference>
<dbReference type="GO" id="GO:0022008">
    <property type="term" value="P:neurogenesis"/>
    <property type="evidence" value="ECO:0007669"/>
    <property type="project" value="TreeGrafter"/>
</dbReference>
<dbReference type="GO" id="GO:0004806">
    <property type="term" value="F:triacylglycerol lipase activity"/>
    <property type="evidence" value="ECO:0007669"/>
    <property type="project" value="TreeGrafter"/>
</dbReference>
<evidence type="ECO:0000256" key="11">
    <source>
        <dbReference type="ARBA" id="ARBA00023098"/>
    </source>
</evidence>
<feature type="transmembrane region" description="Helical" evidence="16">
    <location>
        <begin position="512"/>
        <end position="533"/>
    </location>
</feature>
<evidence type="ECO:0000256" key="3">
    <source>
        <dbReference type="ARBA" id="ARBA00022475"/>
    </source>
</evidence>
<accession>A0A8J2RFK9</accession>
<dbReference type="Pfam" id="PF01764">
    <property type="entry name" value="Lipase_3"/>
    <property type="match status" value="1"/>
</dbReference>
<feature type="compositionally biased region" description="Polar residues" evidence="15">
    <location>
        <begin position="632"/>
        <end position="642"/>
    </location>
</feature>
<evidence type="ECO:0000256" key="13">
    <source>
        <dbReference type="ARBA" id="ARBA00024531"/>
    </source>
</evidence>
<comment type="cofactor">
    <cofactor evidence="1">
        <name>Ca(2+)</name>
        <dbReference type="ChEBI" id="CHEBI:29108"/>
    </cofactor>
</comment>
<dbReference type="Proteomes" id="UP000789390">
    <property type="component" value="Unassembled WGS sequence"/>
</dbReference>
<evidence type="ECO:0000313" key="19">
    <source>
        <dbReference type="Proteomes" id="UP000789390"/>
    </source>
</evidence>
<keyword evidence="7" id="KW-0378">Hydrolase</keyword>
<sequence length="747" mass="83641">MPGLVAFGRRWEVGSDDLVFPCLVESFMRMIWFIVTVVIWMYHAPYLNCEDGQMLQMYLGGVLFILIIILMANAFLIKHSMRGAIMDIRARKNVPTILYIRIILGVPEMAWTVVGSIGVFSTKDSCITSEMTLRVVQGLVIFNWILVALFFIGVMLVFDPLGHHHTTISGSESVDIVDARSPFEVGFEQRTRIWEWRCKFLCCSCCSSACCSRSGDNASVNDAFGDVAEVLTTLFHDLDLVPSDIAAGLLLLHLRTKRGREELRLRRMTQVRRPITEAPRSSANNVLTSSPTADAASRAEFSPSALSVPPSAACSPNVATGAMHHLGSIMEESPLAVHRSHEAYDWMNPFTAHIYMKYALGSYGWMWYLAGGCWDGLCTLKKELVCFSCMRRGSSRQMDDNCCHCNLAALKTVTQLQEKDIICVSFHNSIYEVPYFVALDHQTSSVVVAIRGTLSGHDALTDLAAMTDPISVEGLPVGWTAHRGMLQSANFVLRQLEGKEILKRTFAQYPNYHLVITGHSLGAGAAVLLSILLKPTYPKVRCFSFSPPGGLLSLAAARFTETFCLSVIIGDDLVPRLSLATLDLLKRQMIAELESCRHPKYRIFLRGCWEVIFGRSTSPYQQPETTHPLLSETPNNNMSYQDSFSEQQQPPPRFQSPSNRSCSIDVTQQLYLPGRILQVEEREPIDSGTYIHPTMYEARWMQREDYNQILVTPRMLKDHTPDSVCRVLRGLSTQYESSLSAVETHEA</sequence>
<evidence type="ECO:0000256" key="14">
    <source>
        <dbReference type="ARBA" id="ARBA00026104"/>
    </source>
</evidence>
<evidence type="ECO:0000313" key="18">
    <source>
        <dbReference type="EMBL" id="CAH0101942.1"/>
    </source>
</evidence>
<dbReference type="PANTHER" id="PTHR45792:SF2">
    <property type="entry name" value="DIACYLGLYCEROL LIPASE-BETA"/>
    <property type="match status" value="1"/>
</dbReference>
<evidence type="ECO:0000256" key="7">
    <source>
        <dbReference type="ARBA" id="ARBA00022801"/>
    </source>
</evidence>
<reference evidence="18" key="1">
    <citation type="submission" date="2021-11" db="EMBL/GenBank/DDBJ databases">
        <authorList>
            <person name="Schell T."/>
        </authorList>
    </citation>
    <scope>NUCLEOTIDE SEQUENCE</scope>
    <source>
        <strain evidence="18">M5</strain>
    </source>
</reference>
<evidence type="ECO:0000256" key="9">
    <source>
        <dbReference type="ARBA" id="ARBA00022963"/>
    </source>
</evidence>
<organism evidence="18 19">
    <name type="scientific">Daphnia galeata</name>
    <dbReference type="NCBI Taxonomy" id="27404"/>
    <lineage>
        <taxon>Eukaryota</taxon>
        <taxon>Metazoa</taxon>
        <taxon>Ecdysozoa</taxon>
        <taxon>Arthropoda</taxon>
        <taxon>Crustacea</taxon>
        <taxon>Branchiopoda</taxon>
        <taxon>Diplostraca</taxon>
        <taxon>Cladocera</taxon>
        <taxon>Anomopoda</taxon>
        <taxon>Daphniidae</taxon>
        <taxon>Daphnia</taxon>
    </lineage>
</organism>
<comment type="catalytic activity">
    <reaction evidence="13">
        <text>a 1,2-diacyl-sn-glycerol + H2O = a 2-acylglycerol + a fatty acid + H(+)</text>
        <dbReference type="Rhea" id="RHEA:33275"/>
        <dbReference type="ChEBI" id="CHEBI:15377"/>
        <dbReference type="ChEBI" id="CHEBI:15378"/>
        <dbReference type="ChEBI" id="CHEBI:17389"/>
        <dbReference type="ChEBI" id="CHEBI:17815"/>
        <dbReference type="ChEBI" id="CHEBI:28868"/>
        <dbReference type="EC" id="3.1.1.116"/>
    </reaction>
    <physiologicalReaction direction="left-to-right" evidence="13">
        <dbReference type="Rhea" id="RHEA:33276"/>
    </physiologicalReaction>
</comment>
<evidence type="ECO:0000259" key="17">
    <source>
        <dbReference type="Pfam" id="PF01764"/>
    </source>
</evidence>
<dbReference type="SUPFAM" id="SSF53474">
    <property type="entry name" value="alpha/beta-Hydrolases"/>
    <property type="match status" value="1"/>
</dbReference>
<feature type="region of interest" description="Disordered" evidence="15">
    <location>
        <begin position="619"/>
        <end position="660"/>
    </location>
</feature>
<dbReference type="EMBL" id="CAKKLH010000068">
    <property type="protein sequence ID" value="CAH0101942.1"/>
    <property type="molecule type" value="Genomic_DNA"/>
</dbReference>
<dbReference type="EC" id="3.1.1.116" evidence="14"/>
<evidence type="ECO:0000256" key="15">
    <source>
        <dbReference type="SAM" id="MobiDB-lite"/>
    </source>
</evidence>
<evidence type="ECO:0000256" key="6">
    <source>
        <dbReference type="ARBA" id="ARBA00022723"/>
    </source>
</evidence>
<keyword evidence="8" id="KW-0106">Calcium</keyword>
<dbReference type="InterPro" id="IPR052214">
    <property type="entry name" value="DAG_Lipase-Related"/>
</dbReference>
<dbReference type="GO" id="GO:0005886">
    <property type="term" value="C:plasma membrane"/>
    <property type="evidence" value="ECO:0007669"/>
    <property type="project" value="UniProtKB-SubCell"/>
</dbReference>
<feature type="transmembrane region" description="Helical" evidence="16">
    <location>
        <begin position="55"/>
        <end position="77"/>
    </location>
</feature>
<dbReference type="AlphaFoldDB" id="A0A8J2RFK9"/>
<keyword evidence="3" id="KW-1003">Cell membrane</keyword>
<dbReference type="InterPro" id="IPR029058">
    <property type="entry name" value="AB_hydrolase_fold"/>
</dbReference>
<keyword evidence="9" id="KW-0442">Lipid degradation</keyword>
<evidence type="ECO:0000256" key="4">
    <source>
        <dbReference type="ARBA" id="ARBA00022553"/>
    </source>
</evidence>
<evidence type="ECO:0000256" key="16">
    <source>
        <dbReference type="SAM" id="Phobius"/>
    </source>
</evidence>
<dbReference type="GO" id="GO:0046340">
    <property type="term" value="P:diacylglycerol catabolic process"/>
    <property type="evidence" value="ECO:0007669"/>
    <property type="project" value="TreeGrafter"/>
</dbReference>
<feature type="transmembrane region" description="Helical" evidence="16">
    <location>
        <begin position="140"/>
        <end position="158"/>
    </location>
</feature>
<evidence type="ECO:0000256" key="12">
    <source>
        <dbReference type="ARBA" id="ARBA00023136"/>
    </source>
</evidence>
<evidence type="ECO:0000256" key="1">
    <source>
        <dbReference type="ARBA" id="ARBA00001913"/>
    </source>
</evidence>
<gene>
    <name evidence="18" type="ORF">DGAL_LOCUS4314</name>
</gene>
<keyword evidence="11" id="KW-0443">Lipid metabolism</keyword>
<keyword evidence="19" id="KW-1185">Reference proteome</keyword>
<dbReference type="Gene3D" id="3.40.50.1820">
    <property type="entry name" value="alpha/beta hydrolase"/>
    <property type="match status" value="1"/>
</dbReference>
<evidence type="ECO:0000256" key="8">
    <source>
        <dbReference type="ARBA" id="ARBA00022837"/>
    </source>
</evidence>
<keyword evidence="4" id="KW-0597">Phosphoprotein</keyword>
<comment type="subcellular location">
    <subcellularLocation>
        <location evidence="2">Cell membrane</location>
        <topology evidence="2">Multi-pass membrane protein</topology>
    </subcellularLocation>
</comment>
<keyword evidence="10 16" id="KW-1133">Transmembrane helix</keyword>
<evidence type="ECO:0000256" key="10">
    <source>
        <dbReference type="ARBA" id="ARBA00022989"/>
    </source>
</evidence>
<dbReference type="InterPro" id="IPR002921">
    <property type="entry name" value="Fungal_lipase-type"/>
</dbReference>
<dbReference type="OrthoDB" id="438440at2759"/>
<keyword evidence="5 16" id="KW-0812">Transmembrane</keyword>
<dbReference type="GO" id="GO:0019369">
    <property type="term" value="P:arachidonate metabolic process"/>
    <property type="evidence" value="ECO:0007669"/>
    <property type="project" value="TreeGrafter"/>
</dbReference>
<feature type="domain" description="Fungal lipase-type" evidence="17">
    <location>
        <begin position="447"/>
        <end position="579"/>
    </location>
</feature>